<organism evidence="1 2">
    <name type="scientific">Mycobacterium kansasii</name>
    <dbReference type="NCBI Taxonomy" id="1768"/>
    <lineage>
        <taxon>Bacteria</taxon>
        <taxon>Bacillati</taxon>
        <taxon>Actinomycetota</taxon>
        <taxon>Actinomycetes</taxon>
        <taxon>Mycobacteriales</taxon>
        <taxon>Mycobacteriaceae</taxon>
        <taxon>Mycobacterium</taxon>
    </lineage>
</organism>
<evidence type="ECO:0000313" key="1">
    <source>
        <dbReference type="EMBL" id="OOK63742.1"/>
    </source>
</evidence>
<evidence type="ECO:0000313" key="2">
    <source>
        <dbReference type="Proteomes" id="UP000189229"/>
    </source>
</evidence>
<reference evidence="1 2" key="1">
    <citation type="submission" date="2017-02" db="EMBL/GenBank/DDBJ databases">
        <title>Complete genome sequences of Mycobacterium kansasii strains isolated from rhesus macaques.</title>
        <authorList>
            <person name="Panda A."/>
            <person name="Nagaraj S."/>
            <person name="Zhao X."/>
            <person name="Tettelin H."/>
            <person name="Detolla L.J."/>
        </authorList>
    </citation>
    <scope>NUCLEOTIDE SEQUENCE [LARGE SCALE GENOMIC DNA]</scope>
    <source>
        <strain evidence="1 2">11-3813</strain>
    </source>
</reference>
<protein>
    <submittedName>
        <fullName evidence="1">Uncharacterized protein</fullName>
    </submittedName>
</protein>
<sequence>MKILGPAARRHRPVPDFARRAEGRVAEQVRPGQHRNRWHPSRIRMAFGVVANHHDPQYRQSRLAGKWRSSTSTPPATPDAVSRVSIHIITDIFPVLVDAAKVAWRSGQPSRA</sequence>
<dbReference type="Proteomes" id="UP000189229">
    <property type="component" value="Unassembled WGS sequence"/>
</dbReference>
<name>A0A1V3WA44_MYCKA</name>
<accession>A0A1V3WA44</accession>
<gene>
    <name evidence="1" type="ORF">BZL30_9407</name>
</gene>
<proteinExistence type="predicted"/>
<dbReference type="EMBL" id="MVBM01000016">
    <property type="protein sequence ID" value="OOK63742.1"/>
    <property type="molecule type" value="Genomic_DNA"/>
</dbReference>
<comment type="caution">
    <text evidence="1">The sequence shown here is derived from an EMBL/GenBank/DDBJ whole genome shotgun (WGS) entry which is preliminary data.</text>
</comment>
<dbReference type="AlphaFoldDB" id="A0A1V3WA44"/>